<evidence type="ECO:0000256" key="4">
    <source>
        <dbReference type="ARBA" id="ARBA00022519"/>
    </source>
</evidence>
<evidence type="ECO:0000256" key="5">
    <source>
        <dbReference type="ARBA" id="ARBA00022692"/>
    </source>
</evidence>
<evidence type="ECO:0000256" key="1">
    <source>
        <dbReference type="ARBA" id="ARBA00004429"/>
    </source>
</evidence>
<dbReference type="STRING" id="337701.SAMN05444398_103173"/>
<gene>
    <name evidence="11" type="ORF">SAMN05444398_103173</name>
</gene>
<keyword evidence="12" id="KW-1185">Reference proteome</keyword>
<evidence type="ECO:0000256" key="9">
    <source>
        <dbReference type="RuleBase" id="RU369079"/>
    </source>
</evidence>
<proteinExistence type="inferred from homology"/>
<evidence type="ECO:0000256" key="7">
    <source>
        <dbReference type="ARBA" id="ARBA00023136"/>
    </source>
</evidence>
<dbReference type="GO" id="GO:0022857">
    <property type="term" value="F:transmembrane transporter activity"/>
    <property type="evidence" value="ECO:0007669"/>
    <property type="project" value="UniProtKB-UniRule"/>
</dbReference>
<evidence type="ECO:0000256" key="8">
    <source>
        <dbReference type="ARBA" id="ARBA00038436"/>
    </source>
</evidence>
<keyword evidence="2 9" id="KW-0813">Transport</keyword>
<evidence type="ECO:0000256" key="2">
    <source>
        <dbReference type="ARBA" id="ARBA00022448"/>
    </source>
</evidence>
<feature type="domain" description="Tripartite ATP-independent periplasmic transporters DctQ component" evidence="10">
    <location>
        <begin position="40"/>
        <end position="168"/>
    </location>
</feature>
<dbReference type="GO" id="GO:0005886">
    <property type="term" value="C:plasma membrane"/>
    <property type="evidence" value="ECO:0007669"/>
    <property type="project" value="UniProtKB-SubCell"/>
</dbReference>
<feature type="transmembrane region" description="Helical" evidence="9">
    <location>
        <begin position="20"/>
        <end position="45"/>
    </location>
</feature>
<dbReference type="AlphaFoldDB" id="A0A1M7BC84"/>
<evidence type="ECO:0000313" key="11">
    <source>
        <dbReference type="EMBL" id="SHL52645.1"/>
    </source>
</evidence>
<evidence type="ECO:0000313" key="12">
    <source>
        <dbReference type="Proteomes" id="UP000183974"/>
    </source>
</evidence>
<feature type="transmembrane region" description="Helical" evidence="9">
    <location>
        <begin position="65"/>
        <end position="82"/>
    </location>
</feature>
<keyword evidence="3" id="KW-1003">Cell membrane</keyword>
<evidence type="ECO:0000256" key="6">
    <source>
        <dbReference type="ARBA" id="ARBA00022989"/>
    </source>
</evidence>
<organism evidence="11 12">
    <name type="scientific">Roseovarius pacificus</name>
    <dbReference type="NCBI Taxonomy" id="337701"/>
    <lineage>
        <taxon>Bacteria</taxon>
        <taxon>Pseudomonadati</taxon>
        <taxon>Pseudomonadota</taxon>
        <taxon>Alphaproteobacteria</taxon>
        <taxon>Rhodobacterales</taxon>
        <taxon>Roseobacteraceae</taxon>
        <taxon>Roseovarius</taxon>
    </lineage>
</organism>
<evidence type="ECO:0000256" key="3">
    <source>
        <dbReference type="ARBA" id="ARBA00022475"/>
    </source>
</evidence>
<protein>
    <recommendedName>
        <fullName evidence="9">TRAP transporter small permease protein</fullName>
    </recommendedName>
</protein>
<accession>A0A1M7BC84</accession>
<reference evidence="11 12" key="1">
    <citation type="submission" date="2016-11" db="EMBL/GenBank/DDBJ databases">
        <authorList>
            <person name="Jaros S."/>
            <person name="Januszkiewicz K."/>
            <person name="Wedrychowicz H."/>
        </authorList>
    </citation>
    <scope>NUCLEOTIDE SEQUENCE [LARGE SCALE GENOMIC DNA]</scope>
    <source>
        <strain evidence="11 12">DSM 29589</strain>
    </source>
</reference>
<name>A0A1M7BC84_9RHOB</name>
<comment type="function">
    <text evidence="9">Part of the tripartite ATP-independent periplasmic (TRAP) transport system.</text>
</comment>
<evidence type="ECO:0000259" key="10">
    <source>
        <dbReference type="Pfam" id="PF04290"/>
    </source>
</evidence>
<feature type="transmembrane region" description="Helical" evidence="9">
    <location>
        <begin position="144"/>
        <end position="164"/>
    </location>
</feature>
<dbReference type="EMBL" id="FRBR01000003">
    <property type="protein sequence ID" value="SHL52645.1"/>
    <property type="molecule type" value="Genomic_DNA"/>
</dbReference>
<feature type="transmembrane region" description="Helical" evidence="9">
    <location>
        <begin position="102"/>
        <end position="124"/>
    </location>
</feature>
<comment type="subunit">
    <text evidence="9">The complex comprises the extracytoplasmic solute receptor protein and the two transmembrane proteins.</text>
</comment>
<dbReference type="Pfam" id="PF04290">
    <property type="entry name" value="DctQ"/>
    <property type="match status" value="1"/>
</dbReference>
<keyword evidence="6 9" id="KW-1133">Transmembrane helix</keyword>
<dbReference type="Proteomes" id="UP000183974">
    <property type="component" value="Unassembled WGS sequence"/>
</dbReference>
<dbReference type="PANTHER" id="PTHR35011:SF10">
    <property type="entry name" value="TRAP TRANSPORTER SMALL PERMEASE PROTEIN"/>
    <property type="match status" value="1"/>
</dbReference>
<dbReference type="InterPro" id="IPR055348">
    <property type="entry name" value="DctQ"/>
</dbReference>
<keyword evidence="5 9" id="KW-0812">Transmembrane</keyword>
<sequence>MIKEVGNHWAMRVFRRADHFSTLLSRAAITIAALILVYSVCHILLETALRSVFATSTHVLDEFIGFAILSMTFLSLSATLRADKMVRVTIISERLSAKTNRWLDAVVSAIGFLLVAYGCLFFWGTVAKNYGRGAVSESVAEVPLWIPDLVVFIGAALLALQLLLRALCLTLSGETPTTVE</sequence>
<comment type="subcellular location">
    <subcellularLocation>
        <location evidence="1 9">Cell inner membrane</location>
        <topology evidence="1 9">Multi-pass membrane protein</topology>
    </subcellularLocation>
</comment>
<dbReference type="InterPro" id="IPR007387">
    <property type="entry name" value="TRAP_DctQ"/>
</dbReference>
<keyword evidence="7 9" id="KW-0472">Membrane</keyword>
<keyword evidence="4 9" id="KW-0997">Cell inner membrane</keyword>
<comment type="similarity">
    <text evidence="8 9">Belongs to the TRAP transporter small permease family.</text>
</comment>
<dbReference type="GO" id="GO:0015740">
    <property type="term" value="P:C4-dicarboxylate transport"/>
    <property type="evidence" value="ECO:0007669"/>
    <property type="project" value="TreeGrafter"/>
</dbReference>
<dbReference type="PANTHER" id="PTHR35011">
    <property type="entry name" value="2,3-DIKETO-L-GULONATE TRAP TRANSPORTER SMALL PERMEASE PROTEIN YIAM"/>
    <property type="match status" value="1"/>
</dbReference>